<name>A0ABY1AC48_9LACO</name>
<comment type="caution">
    <text evidence="1">The sequence shown here is derived from an EMBL/GenBank/DDBJ whole genome shotgun (WGS) entry which is preliminary data.</text>
</comment>
<evidence type="ECO:0000313" key="2">
    <source>
        <dbReference type="Proteomes" id="UP000182089"/>
    </source>
</evidence>
<proteinExistence type="predicted"/>
<accession>A0ABY1AC48</accession>
<protein>
    <recommendedName>
        <fullName evidence="3">Transposase</fullName>
    </recommendedName>
</protein>
<reference evidence="1 2" key="1">
    <citation type="submission" date="2016-10" db="EMBL/GenBank/DDBJ databases">
        <authorList>
            <person name="Varghese N."/>
            <person name="Submissions S."/>
        </authorList>
    </citation>
    <scope>NUCLEOTIDE SEQUENCE [LARGE SCALE GENOMIC DNA]</scope>
    <source>
        <strain evidence="1 2">WC1T17</strain>
    </source>
</reference>
<dbReference type="Proteomes" id="UP000182089">
    <property type="component" value="Unassembled WGS sequence"/>
</dbReference>
<sequence length="118" mass="14021">MNRYVKPQSVHEAMELIQKLFNQYRHAPLTKELMAYHQNLATRLQTDIWREALRENNQKQLADLAEMIVAMQTWTQTRMSGRPFEGKMKHFRITTPGVSIKQHVHKIKGSHNYRTPKH</sequence>
<dbReference type="EMBL" id="FOCC01000008">
    <property type="protein sequence ID" value="SEM74895.1"/>
    <property type="molecule type" value="Genomic_DNA"/>
</dbReference>
<evidence type="ECO:0008006" key="3">
    <source>
        <dbReference type="Google" id="ProtNLM"/>
    </source>
</evidence>
<gene>
    <name evidence="1" type="ORF">SAMN05216431_10822</name>
</gene>
<organism evidence="1 2">
    <name type="scientific">Ligilactobacillus ruminis</name>
    <dbReference type="NCBI Taxonomy" id="1623"/>
    <lineage>
        <taxon>Bacteria</taxon>
        <taxon>Bacillati</taxon>
        <taxon>Bacillota</taxon>
        <taxon>Bacilli</taxon>
        <taxon>Lactobacillales</taxon>
        <taxon>Lactobacillaceae</taxon>
        <taxon>Ligilactobacillus</taxon>
    </lineage>
</organism>
<evidence type="ECO:0000313" key="1">
    <source>
        <dbReference type="EMBL" id="SEM74895.1"/>
    </source>
</evidence>